<dbReference type="PRINTS" id="PR00119">
    <property type="entry name" value="CATATPASE"/>
</dbReference>
<evidence type="ECO:0000256" key="12">
    <source>
        <dbReference type="ARBA" id="ARBA00048138"/>
    </source>
</evidence>
<organism evidence="15 16">
    <name type="scientific">Ventosimonas gracilis</name>
    <dbReference type="NCBI Taxonomy" id="1680762"/>
    <lineage>
        <taxon>Bacteria</taxon>
        <taxon>Pseudomonadati</taxon>
        <taxon>Pseudomonadota</taxon>
        <taxon>Gammaproteobacteria</taxon>
        <taxon>Pseudomonadales</taxon>
        <taxon>Ventosimonadaceae</taxon>
        <taxon>Ventosimonas</taxon>
    </lineage>
</organism>
<feature type="active site" description="Nucleophile" evidence="14">
    <location>
        <position position="89"/>
    </location>
</feature>
<dbReference type="Pfam" id="PF12710">
    <property type="entry name" value="HAD"/>
    <property type="match status" value="1"/>
</dbReference>
<evidence type="ECO:0000256" key="2">
    <source>
        <dbReference type="ARBA" id="ARBA00005135"/>
    </source>
</evidence>
<dbReference type="EMBL" id="LSZO01000172">
    <property type="protein sequence ID" value="KXU37055.1"/>
    <property type="molecule type" value="Genomic_DNA"/>
</dbReference>
<evidence type="ECO:0000256" key="5">
    <source>
        <dbReference type="ARBA" id="ARBA00015196"/>
    </source>
</evidence>
<dbReference type="PANTHER" id="PTHR43344">
    <property type="entry name" value="PHOSPHOSERINE PHOSPHATASE"/>
    <property type="match status" value="1"/>
</dbReference>
<dbReference type="NCBIfam" id="TIGR00338">
    <property type="entry name" value="serB"/>
    <property type="match status" value="1"/>
</dbReference>
<dbReference type="SUPFAM" id="SSF56784">
    <property type="entry name" value="HAD-like"/>
    <property type="match status" value="1"/>
</dbReference>
<sequence length="292" mass="31786">MSALLSLLSTRVIDPPLSALHSLCERQGLTASLPRRLSLGCFEWQLRGHPQDLAALRTDLQMLADKQSIDLVYQADSAARKHYRLAVFDMDSTLIKAEVIDELAREAGVFAEVAALTERAMRGEIDFRQSFTARLALLRGLPESALQTVFERLRLMDGAERLFAGLKPLGIKTAILSGGFDYFARGLQQRLGIDWILANELEIKDGKLTGMAGQKIVDANAKAQRLSELAQQQGVQLSQCIAVGDGANDLPMLKLAGLGIAYHAKPKVKAQAQHAISHFGLDGLLYLLGLAG</sequence>
<dbReference type="InterPro" id="IPR023214">
    <property type="entry name" value="HAD_sf"/>
</dbReference>
<evidence type="ECO:0000256" key="10">
    <source>
        <dbReference type="ARBA" id="ARBA00023299"/>
    </source>
</evidence>
<keyword evidence="16" id="KW-1185">Reference proteome</keyword>
<dbReference type="GO" id="GO:0006564">
    <property type="term" value="P:L-serine biosynthetic process"/>
    <property type="evidence" value="ECO:0007669"/>
    <property type="project" value="UniProtKB-KW"/>
</dbReference>
<gene>
    <name evidence="15" type="ORF">AXE65_04070</name>
</gene>
<dbReference type="GO" id="GO:0000287">
    <property type="term" value="F:magnesium ion binding"/>
    <property type="evidence" value="ECO:0007669"/>
    <property type="project" value="TreeGrafter"/>
</dbReference>
<evidence type="ECO:0000256" key="7">
    <source>
        <dbReference type="ARBA" id="ARBA00022723"/>
    </source>
</evidence>
<dbReference type="SFLD" id="SFLDG01137">
    <property type="entry name" value="C1.6.1:_Phosphoserine_Phosphat"/>
    <property type="match status" value="1"/>
</dbReference>
<dbReference type="SFLD" id="SFLDG01136">
    <property type="entry name" value="C1.6:_Phosphoserine_Phosphatas"/>
    <property type="match status" value="1"/>
</dbReference>
<evidence type="ECO:0000256" key="6">
    <source>
        <dbReference type="ARBA" id="ARBA00022605"/>
    </source>
</evidence>
<evidence type="ECO:0000313" key="16">
    <source>
        <dbReference type="Proteomes" id="UP000072660"/>
    </source>
</evidence>
<dbReference type="NCBIfam" id="TIGR01488">
    <property type="entry name" value="HAD-SF-IB"/>
    <property type="match status" value="1"/>
</dbReference>
<dbReference type="SFLD" id="SFLDS00003">
    <property type="entry name" value="Haloacid_Dehalogenase"/>
    <property type="match status" value="1"/>
</dbReference>
<dbReference type="EC" id="3.1.3.3" evidence="4"/>
<dbReference type="SFLD" id="SFLDF00029">
    <property type="entry name" value="phosphoserine_phosphatase"/>
    <property type="match status" value="1"/>
</dbReference>
<protein>
    <recommendedName>
        <fullName evidence="5">Phosphoserine phosphatase</fullName>
        <ecNumber evidence="4">3.1.3.3</ecNumber>
    </recommendedName>
    <alternativeName>
        <fullName evidence="11">O-phosphoserine phosphohydrolase</fullName>
    </alternativeName>
</protein>
<keyword evidence="9" id="KW-0460">Magnesium</keyword>
<dbReference type="GO" id="GO:0036424">
    <property type="term" value="F:L-phosphoserine phosphatase activity"/>
    <property type="evidence" value="ECO:0007669"/>
    <property type="project" value="InterPro"/>
</dbReference>
<dbReference type="PANTHER" id="PTHR43344:SF2">
    <property type="entry name" value="PHOSPHOSERINE PHOSPHATASE"/>
    <property type="match status" value="1"/>
</dbReference>
<evidence type="ECO:0000256" key="13">
    <source>
        <dbReference type="ARBA" id="ARBA00048523"/>
    </source>
</evidence>
<comment type="catalytic activity">
    <reaction evidence="13">
        <text>O-phospho-D-serine + H2O = D-serine + phosphate</text>
        <dbReference type="Rhea" id="RHEA:24873"/>
        <dbReference type="ChEBI" id="CHEBI:15377"/>
        <dbReference type="ChEBI" id="CHEBI:35247"/>
        <dbReference type="ChEBI" id="CHEBI:43474"/>
        <dbReference type="ChEBI" id="CHEBI:58680"/>
        <dbReference type="EC" id="3.1.3.3"/>
    </reaction>
</comment>
<comment type="pathway">
    <text evidence="2">Amino-acid biosynthesis; L-serine biosynthesis; L-serine from 3-phospho-D-glycerate: step 3/3.</text>
</comment>
<evidence type="ECO:0000256" key="11">
    <source>
        <dbReference type="ARBA" id="ARBA00031693"/>
    </source>
</evidence>
<evidence type="ECO:0000256" key="1">
    <source>
        <dbReference type="ARBA" id="ARBA00001946"/>
    </source>
</evidence>
<dbReference type="Proteomes" id="UP000072660">
    <property type="component" value="Unassembled WGS sequence"/>
</dbReference>
<keyword evidence="7" id="KW-0479">Metal-binding</keyword>
<dbReference type="InterPro" id="IPR004469">
    <property type="entry name" value="PSP"/>
</dbReference>
<dbReference type="GO" id="GO:0005737">
    <property type="term" value="C:cytoplasm"/>
    <property type="evidence" value="ECO:0007669"/>
    <property type="project" value="TreeGrafter"/>
</dbReference>
<dbReference type="UniPathway" id="UPA00135">
    <property type="reaction ID" value="UER00198"/>
</dbReference>
<name>A0A139SR21_9GAMM</name>
<dbReference type="InterPro" id="IPR036412">
    <property type="entry name" value="HAD-like_sf"/>
</dbReference>
<evidence type="ECO:0000313" key="15">
    <source>
        <dbReference type="EMBL" id="KXU37055.1"/>
    </source>
</evidence>
<feature type="active site" description="Proton donor" evidence="14">
    <location>
        <position position="91"/>
    </location>
</feature>
<evidence type="ECO:0000256" key="9">
    <source>
        <dbReference type="ARBA" id="ARBA00022842"/>
    </source>
</evidence>
<reference evidence="15 16" key="1">
    <citation type="submission" date="2016-02" db="EMBL/GenBank/DDBJ databases">
        <authorList>
            <person name="Wen L."/>
            <person name="He K."/>
            <person name="Yang H."/>
        </authorList>
    </citation>
    <scope>NUCLEOTIDE SEQUENCE [LARGE SCALE GENOMIC DNA]</scope>
    <source>
        <strain evidence="15 16">CV58</strain>
    </source>
</reference>
<dbReference type="CDD" id="cd07500">
    <property type="entry name" value="HAD_PSP"/>
    <property type="match status" value="1"/>
</dbReference>
<comment type="catalytic activity">
    <reaction evidence="12">
        <text>O-phospho-L-serine + H2O = L-serine + phosphate</text>
        <dbReference type="Rhea" id="RHEA:21208"/>
        <dbReference type="ChEBI" id="CHEBI:15377"/>
        <dbReference type="ChEBI" id="CHEBI:33384"/>
        <dbReference type="ChEBI" id="CHEBI:43474"/>
        <dbReference type="ChEBI" id="CHEBI:57524"/>
        <dbReference type="EC" id="3.1.3.3"/>
    </reaction>
</comment>
<evidence type="ECO:0000256" key="4">
    <source>
        <dbReference type="ARBA" id="ARBA00012640"/>
    </source>
</evidence>
<keyword evidence="6" id="KW-0028">Amino-acid biosynthesis</keyword>
<dbReference type="InterPro" id="IPR050582">
    <property type="entry name" value="HAD-like_SerB"/>
</dbReference>
<evidence type="ECO:0000256" key="8">
    <source>
        <dbReference type="ARBA" id="ARBA00022801"/>
    </source>
</evidence>
<evidence type="ECO:0000256" key="14">
    <source>
        <dbReference type="PIRSR" id="PIRSR604469-1"/>
    </source>
</evidence>
<dbReference type="Gene3D" id="3.40.50.1000">
    <property type="entry name" value="HAD superfamily/HAD-like"/>
    <property type="match status" value="1"/>
</dbReference>
<dbReference type="AlphaFoldDB" id="A0A139SR21"/>
<comment type="similarity">
    <text evidence="3">Belongs to the HAD-like hydrolase superfamily. SerB family.</text>
</comment>
<comment type="cofactor">
    <cofactor evidence="1">
        <name>Mg(2+)</name>
        <dbReference type="ChEBI" id="CHEBI:18420"/>
    </cofactor>
</comment>
<keyword evidence="10" id="KW-0718">Serine biosynthesis</keyword>
<proteinExistence type="inferred from homology"/>
<comment type="caution">
    <text evidence="15">The sequence shown here is derived from an EMBL/GenBank/DDBJ whole genome shotgun (WGS) entry which is preliminary data.</text>
</comment>
<keyword evidence="8" id="KW-0378">Hydrolase</keyword>
<evidence type="ECO:0000256" key="3">
    <source>
        <dbReference type="ARBA" id="ARBA00009184"/>
    </source>
</evidence>
<accession>A0A139SR21</accession>